<organism evidence="3 4">
    <name type="scientific">Achromobacter ruhlandii</name>
    <dbReference type="NCBI Taxonomy" id="72557"/>
    <lineage>
        <taxon>Bacteria</taxon>
        <taxon>Pseudomonadati</taxon>
        <taxon>Pseudomonadota</taxon>
        <taxon>Betaproteobacteria</taxon>
        <taxon>Burkholderiales</taxon>
        <taxon>Alcaligenaceae</taxon>
        <taxon>Achromobacter</taxon>
    </lineage>
</organism>
<dbReference type="Gene3D" id="3.30.1370.60">
    <property type="entry name" value="Hypothetical oxidoreductase yiak, domain 2"/>
    <property type="match status" value="1"/>
</dbReference>
<sequence>MSQFDNLRPSAPASAPVLANEAPLIFGFSVGAIMKVQPDRARQFCTNVLLALDTPESTARTISSHLVEADMKNVRSHGMIRLVRYAEQIESGYIDNKAPIDIRQVAPGMLHVDANRNWGIVALDAMVPELEKVARENGVAAGALVNCAHTGRIGAFSEALARRFMWGMVFGGGANRHLHEVAPHGGAKGVFDTNPYAFSLPMTRDSMASADFATAATAQGKVLVYRTNQKPLPPGWIIDKTGKPSVNPEDLYDGGALLTSGEQKGSAMALIAELFGEAVLGTPHELNWFVIAVDLSRFTDQSAYFSQALSLQTKIEDCPPAAGVDKVRWPGQPEVESEATASSDGIEYSSLELDRLETLGNRLNIVL</sequence>
<gene>
    <name evidence="3" type="ORF">HGQ98_00215</name>
</gene>
<dbReference type="Pfam" id="PF02615">
    <property type="entry name" value="Ldh_2"/>
    <property type="match status" value="1"/>
</dbReference>
<keyword evidence="2" id="KW-0560">Oxidoreductase</keyword>
<name>A0A848NB03_9BURK</name>
<dbReference type="InterPro" id="IPR043143">
    <property type="entry name" value="Mal/L-sulf/L-lact_DH-like_NADP"/>
</dbReference>
<dbReference type="AlphaFoldDB" id="A0A848NB03"/>
<dbReference type="GO" id="GO:0016491">
    <property type="term" value="F:oxidoreductase activity"/>
    <property type="evidence" value="ECO:0007669"/>
    <property type="project" value="UniProtKB-KW"/>
</dbReference>
<dbReference type="InterPro" id="IPR043144">
    <property type="entry name" value="Mal/L-sulf/L-lact_DH-like_ah"/>
</dbReference>
<dbReference type="RefSeq" id="WP_162876376.1">
    <property type="nucleotide sequence ID" value="NZ_JABBZE010000001.1"/>
</dbReference>
<accession>A0A848NB03</accession>
<evidence type="ECO:0000313" key="4">
    <source>
        <dbReference type="Proteomes" id="UP000542405"/>
    </source>
</evidence>
<protein>
    <submittedName>
        <fullName evidence="3">Ldh family oxidoreductase</fullName>
    </submittedName>
</protein>
<dbReference type="SUPFAM" id="SSF89733">
    <property type="entry name" value="L-sulfolactate dehydrogenase-like"/>
    <property type="match status" value="1"/>
</dbReference>
<reference evidence="3 4" key="1">
    <citation type="submission" date="2020-04" db="EMBL/GenBank/DDBJ databases">
        <title>Achromobacter ruhlandii genome sequencing and assembly.</title>
        <authorList>
            <person name="Martins R.C.R."/>
            <person name="Perdigao-Neto L.V."/>
            <person name="Levin A.S.S."/>
            <person name="Costa S.F."/>
        </authorList>
    </citation>
    <scope>NUCLEOTIDE SEQUENCE [LARGE SCALE GENOMIC DNA]</scope>
    <source>
        <strain evidence="3 4">9035ralo</strain>
    </source>
</reference>
<evidence type="ECO:0000256" key="1">
    <source>
        <dbReference type="ARBA" id="ARBA00006056"/>
    </source>
</evidence>
<dbReference type="InterPro" id="IPR036111">
    <property type="entry name" value="Mal/L-sulfo/L-lacto_DH-like_sf"/>
</dbReference>
<dbReference type="PANTHER" id="PTHR11091:SF0">
    <property type="entry name" value="MALATE DEHYDROGENASE"/>
    <property type="match status" value="1"/>
</dbReference>
<dbReference type="Gene3D" id="1.10.1530.10">
    <property type="match status" value="1"/>
</dbReference>
<comment type="caution">
    <text evidence="3">The sequence shown here is derived from an EMBL/GenBank/DDBJ whole genome shotgun (WGS) entry which is preliminary data.</text>
</comment>
<evidence type="ECO:0000256" key="2">
    <source>
        <dbReference type="ARBA" id="ARBA00023002"/>
    </source>
</evidence>
<proteinExistence type="inferred from homology"/>
<dbReference type="Proteomes" id="UP000542405">
    <property type="component" value="Unassembled WGS sequence"/>
</dbReference>
<comment type="similarity">
    <text evidence="1">Belongs to the LDH2/MDH2 oxidoreductase family.</text>
</comment>
<evidence type="ECO:0000313" key="3">
    <source>
        <dbReference type="EMBL" id="NMU88314.1"/>
    </source>
</evidence>
<dbReference type="InterPro" id="IPR003767">
    <property type="entry name" value="Malate/L-lactate_DH-like"/>
</dbReference>
<dbReference type="EMBL" id="JABBZE010000001">
    <property type="protein sequence ID" value="NMU88314.1"/>
    <property type="molecule type" value="Genomic_DNA"/>
</dbReference>
<dbReference type="PANTHER" id="PTHR11091">
    <property type="entry name" value="OXIDOREDUCTASE-RELATED"/>
    <property type="match status" value="1"/>
</dbReference>